<reference evidence="3" key="1">
    <citation type="journal article" date="2021" name="Proc. Natl. Acad. Sci. U.S.A.">
        <title>A Catalog of Tens of Thousands of Viruses from Human Metagenomes Reveals Hidden Associations with Chronic Diseases.</title>
        <authorList>
            <person name="Tisza M.J."/>
            <person name="Buck C.B."/>
        </authorList>
    </citation>
    <scope>NUCLEOTIDE SEQUENCE</scope>
    <source>
        <strain evidence="3">CtfYP22</strain>
    </source>
</reference>
<dbReference type="Gene3D" id="3.40.50.300">
    <property type="entry name" value="P-loop containing nucleotide triphosphate hydrolases"/>
    <property type="match status" value="1"/>
</dbReference>
<sequence>MTKQLSQSEATALKSGVVERLRSAKIPYPRFNKLDKRLSEYIRECIKHPSLHNVYELLSIERFLHKVDRYVLRDEKVLHFITFYEHIRLPSAEGMVFFALTPVQVFQFTNIFWFYHDDGERRLVRDVLLFVPRKFSKTTSIATLSVYDLLYGDANAESYVGSNSYQQSRVCFDVISKILRALDPALRRFKINREQVYNRMPGKMSIARCLSSAADRLDGLNASLVIIDEYAQADNDALKSVLTSSMGARKNPLTVVITTASDKLDTPFTEMLDAYKSILRGEVENDSIFAHIFEPDVDDEEGDPNTWHKVQPHLGVTVRPEYYEAEYQKAQLTAGDMKAFRNKLLNIFARDEREMWIPRETIEKAFMHVPMESLRKMRAMCAVDLSVRDDFSALTFLVYTPSRVPEGRTKVCPFHAITHYFFPEGMLATHVNRELYKRWAEDGYLTLCKGDSIDYPLIVETILRQPLSTLKIGYDPYKALEFTNLLRSTPQVGKGNLEAIPQTNGSFNTAVMSFELALSQDSITFDPNPITAYCFGNAVIDEDRLENRKPVKAVASDKIDGAITCLMGFWLFNHFKTIV</sequence>
<dbReference type="PANTHER" id="PTHR41287">
    <property type="match status" value="1"/>
</dbReference>
<dbReference type="InterPro" id="IPR027417">
    <property type="entry name" value="P-loop_NTPase"/>
</dbReference>
<dbReference type="Pfam" id="PF20441">
    <property type="entry name" value="TerL_nuclease"/>
    <property type="match status" value="1"/>
</dbReference>
<dbReference type="PANTHER" id="PTHR41287:SF1">
    <property type="entry name" value="PROTEIN YMFN"/>
    <property type="match status" value="1"/>
</dbReference>
<protein>
    <submittedName>
        <fullName evidence="3">Large Terminase</fullName>
    </submittedName>
</protein>
<evidence type="ECO:0000259" key="2">
    <source>
        <dbReference type="Pfam" id="PF20441"/>
    </source>
</evidence>
<name>A0A8S5LIQ0_9CAUD</name>
<organism evidence="3">
    <name type="scientific">Siphoviridae sp. ctfYP22</name>
    <dbReference type="NCBI Taxonomy" id="2827584"/>
    <lineage>
        <taxon>Viruses</taxon>
        <taxon>Duplodnaviria</taxon>
        <taxon>Heunggongvirae</taxon>
        <taxon>Uroviricota</taxon>
        <taxon>Caudoviricetes</taxon>
    </lineage>
</organism>
<accession>A0A8S5LIQ0</accession>
<dbReference type="InterPro" id="IPR046462">
    <property type="entry name" value="TerL_nuclease"/>
</dbReference>
<dbReference type="Pfam" id="PF03354">
    <property type="entry name" value="TerL_ATPase"/>
    <property type="match status" value="1"/>
</dbReference>
<feature type="domain" description="Terminase large subunit-like endonuclease" evidence="2">
    <location>
        <begin position="282"/>
        <end position="572"/>
    </location>
</feature>
<dbReference type="InterPro" id="IPR005021">
    <property type="entry name" value="Terminase_largesu-like"/>
</dbReference>
<proteinExistence type="predicted"/>
<dbReference type="GO" id="GO:0004519">
    <property type="term" value="F:endonuclease activity"/>
    <property type="evidence" value="ECO:0007669"/>
    <property type="project" value="InterPro"/>
</dbReference>
<feature type="domain" description="Terminase large subunit-like ATPase" evidence="1">
    <location>
        <begin position="102"/>
        <end position="274"/>
    </location>
</feature>
<dbReference type="InterPro" id="IPR046461">
    <property type="entry name" value="TerL_ATPase"/>
</dbReference>
<evidence type="ECO:0000313" key="3">
    <source>
        <dbReference type="EMBL" id="DAD69769.1"/>
    </source>
</evidence>
<dbReference type="EMBL" id="BK015856">
    <property type="protein sequence ID" value="DAD69769.1"/>
    <property type="molecule type" value="Genomic_DNA"/>
</dbReference>
<evidence type="ECO:0000259" key="1">
    <source>
        <dbReference type="Pfam" id="PF03354"/>
    </source>
</evidence>